<evidence type="ECO:0000313" key="2">
    <source>
        <dbReference type="EMBL" id="MCF2651329.1"/>
    </source>
</evidence>
<name>A0ABS9CJS2_9FIRM</name>
<dbReference type="Proteomes" id="UP001299220">
    <property type="component" value="Unassembled WGS sequence"/>
</dbReference>
<dbReference type="InterPro" id="IPR043129">
    <property type="entry name" value="ATPase_NBD"/>
</dbReference>
<comment type="similarity">
    <text evidence="1">Belongs to the ROK (NagC/XylR) family.</text>
</comment>
<evidence type="ECO:0000313" key="3">
    <source>
        <dbReference type="Proteomes" id="UP001299220"/>
    </source>
</evidence>
<dbReference type="PANTHER" id="PTHR18964:SF170">
    <property type="entry name" value="SUGAR KINASE"/>
    <property type="match status" value="1"/>
</dbReference>
<dbReference type="SUPFAM" id="SSF53067">
    <property type="entry name" value="Actin-like ATPase domain"/>
    <property type="match status" value="1"/>
</dbReference>
<accession>A0ABS9CJS2</accession>
<dbReference type="EMBL" id="JAFBIT010000001">
    <property type="protein sequence ID" value="MCF2651329.1"/>
    <property type="molecule type" value="Genomic_DNA"/>
</dbReference>
<keyword evidence="3" id="KW-1185">Reference proteome</keyword>
<dbReference type="Pfam" id="PF00480">
    <property type="entry name" value="ROK"/>
    <property type="match status" value="2"/>
</dbReference>
<evidence type="ECO:0000256" key="1">
    <source>
        <dbReference type="ARBA" id="ARBA00006479"/>
    </source>
</evidence>
<protein>
    <submittedName>
        <fullName evidence="2">ROK family protein</fullName>
    </submittedName>
</protein>
<proteinExistence type="inferred from homology"/>
<dbReference type="PANTHER" id="PTHR18964">
    <property type="entry name" value="ROK (REPRESSOR, ORF, KINASE) FAMILY"/>
    <property type="match status" value="1"/>
</dbReference>
<dbReference type="InterPro" id="IPR000600">
    <property type="entry name" value="ROK"/>
</dbReference>
<gene>
    <name evidence="2" type="ORF">JQM67_01730</name>
</gene>
<dbReference type="RefSeq" id="WP_235322260.1">
    <property type="nucleotide sequence ID" value="NZ_JAFBIT010000001.1"/>
</dbReference>
<dbReference type="CDD" id="cd24152">
    <property type="entry name" value="ASKHA_NBD_ROK-like"/>
    <property type="match status" value="1"/>
</dbReference>
<comment type="caution">
    <text evidence="2">The sequence shown here is derived from an EMBL/GenBank/DDBJ whole genome shotgun (WGS) entry which is preliminary data.</text>
</comment>
<dbReference type="Gene3D" id="3.30.420.40">
    <property type="match status" value="2"/>
</dbReference>
<reference evidence="2 3" key="1">
    <citation type="submission" date="2020-12" db="EMBL/GenBank/DDBJ databases">
        <title>Whole genome sequences of gut porcine anaerobes.</title>
        <authorList>
            <person name="Kubasova T."/>
            <person name="Jahodarova E."/>
            <person name="Rychlik I."/>
        </authorList>
    </citation>
    <scope>NUCLEOTIDE SEQUENCE [LARGE SCALE GENOMIC DNA]</scope>
    <source>
        <strain evidence="2 3">An867</strain>
    </source>
</reference>
<sequence>MNKLVFDIGATNIKFAVMTPEGDIVKRYSTPTPHDTLEHYLEALCVLAEPEKAGVDGVAVSTNGRMYPDGDTYRAYTSDFLIGVNLREALESRLHLPVTVENDGLAAALGEWWKGAGRGTKNMLGVVLGSGMGSGLILDGKPYRGSKRNAAMAFGLLSVAEPEKENYLASGISTAFPLVLYKVAAAKGLDPRTVTGPQVFEWAEAGDPVAAALLEQYYRSVAIPIFSSALLLDLDCIVLTGGLAAQKSLIEGVQRNLKSIAARALTVEGIDISALGITIDYQDFNVRLRAGELNLDANLYGALYHLQTGC</sequence>
<organism evidence="2 3">
    <name type="scientific">Anaeromassilibacillus senegalensis</name>
    <dbReference type="NCBI Taxonomy" id="1673717"/>
    <lineage>
        <taxon>Bacteria</taxon>
        <taxon>Bacillati</taxon>
        <taxon>Bacillota</taxon>
        <taxon>Clostridia</taxon>
        <taxon>Eubacteriales</taxon>
        <taxon>Acutalibacteraceae</taxon>
        <taxon>Anaeromassilibacillus</taxon>
    </lineage>
</organism>